<keyword evidence="1" id="KW-0812">Transmembrane</keyword>
<dbReference type="OrthoDB" id="2670003at2"/>
<evidence type="ECO:0000313" key="2">
    <source>
        <dbReference type="EMBL" id="TAA20154.1"/>
    </source>
</evidence>
<evidence type="ECO:0000256" key="1">
    <source>
        <dbReference type="SAM" id="Phobius"/>
    </source>
</evidence>
<keyword evidence="1" id="KW-1133">Transmembrane helix</keyword>
<feature type="transmembrane region" description="Helical" evidence="1">
    <location>
        <begin position="42"/>
        <end position="65"/>
    </location>
</feature>
<evidence type="ECO:0000313" key="3">
    <source>
        <dbReference type="Proteomes" id="UP000292627"/>
    </source>
</evidence>
<comment type="caution">
    <text evidence="2">The sequence shown here is derived from an EMBL/GenBank/DDBJ whole genome shotgun (WGS) entry which is preliminary data.</text>
</comment>
<dbReference type="EMBL" id="SHMC01000011">
    <property type="protein sequence ID" value="TAA20154.1"/>
    <property type="molecule type" value="Genomic_DNA"/>
</dbReference>
<proteinExistence type="predicted"/>
<keyword evidence="1" id="KW-0472">Membrane</keyword>
<protein>
    <submittedName>
        <fullName evidence="2">Uncharacterized protein</fullName>
    </submittedName>
</protein>
<reference evidence="2 3" key="1">
    <citation type="submission" date="2019-02" db="EMBL/GenBank/DDBJ databases">
        <title>WGS of Pseudoxanthomonas species novum from clinical isolates.</title>
        <authorList>
            <person name="Bernier A.-M."/>
            <person name="Bernard K."/>
            <person name="Vachon A."/>
        </authorList>
    </citation>
    <scope>NUCLEOTIDE SEQUENCE [LARGE SCALE GENOMIC DNA]</scope>
    <source>
        <strain evidence="2 3">NML171200</strain>
    </source>
</reference>
<dbReference type="AlphaFoldDB" id="A0A4Q8L549"/>
<dbReference type="Proteomes" id="UP000292627">
    <property type="component" value="Unassembled WGS sequence"/>
</dbReference>
<sequence length="119" mass="13196">MHKYLLYSAYGWLALSGALHFVVDVASQYFRGKREPGLETTLYYGLNTAFSLGQVAFGLFGVLLAWRARGLLSETPVQILSIAAALGWLAITFMFMEYWEPKLNAGIFLALVVAAIVTR</sequence>
<feature type="transmembrane region" description="Helical" evidence="1">
    <location>
        <begin position="77"/>
        <end position="96"/>
    </location>
</feature>
<accession>A0A4Q8L549</accession>
<gene>
    <name evidence="2" type="ORF">EA660_19200</name>
</gene>
<organism evidence="2 3">
    <name type="scientific">Pseudoxanthomonas winnipegensis</name>
    <dbReference type="NCBI Taxonomy" id="2480810"/>
    <lineage>
        <taxon>Bacteria</taxon>
        <taxon>Pseudomonadati</taxon>
        <taxon>Pseudomonadota</taxon>
        <taxon>Gammaproteobacteria</taxon>
        <taxon>Lysobacterales</taxon>
        <taxon>Lysobacteraceae</taxon>
        <taxon>Pseudoxanthomonas</taxon>
    </lineage>
</organism>
<feature type="transmembrane region" description="Helical" evidence="1">
    <location>
        <begin position="12"/>
        <end position="30"/>
    </location>
</feature>
<dbReference type="RefSeq" id="WP_130553049.1">
    <property type="nucleotide sequence ID" value="NZ_SHMC01000011.1"/>
</dbReference>
<name>A0A4Q8L549_9GAMM</name>